<evidence type="ECO:0000313" key="2">
    <source>
        <dbReference type="EMBL" id="KAI1729017.1"/>
    </source>
</evidence>
<keyword evidence="3" id="KW-1185">Reference proteome</keyword>
<comment type="caution">
    <text evidence="2">The sequence shown here is derived from an EMBL/GenBank/DDBJ whole genome shotgun (WGS) entry which is preliminary data.</text>
</comment>
<organism evidence="2 3">
    <name type="scientific">Ditylenchus destructor</name>
    <dbReference type="NCBI Taxonomy" id="166010"/>
    <lineage>
        <taxon>Eukaryota</taxon>
        <taxon>Metazoa</taxon>
        <taxon>Ecdysozoa</taxon>
        <taxon>Nematoda</taxon>
        <taxon>Chromadorea</taxon>
        <taxon>Rhabditida</taxon>
        <taxon>Tylenchina</taxon>
        <taxon>Tylenchomorpha</taxon>
        <taxon>Sphaerularioidea</taxon>
        <taxon>Anguinidae</taxon>
        <taxon>Anguininae</taxon>
        <taxon>Ditylenchus</taxon>
    </lineage>
</organism>
<dbReference type="AlphaFoldDB" id="A0AAD4NIF6"/>
<dbReference type="Proteomes" id="UP001201812">
    <property type="component" value="Unassembled WGS sequence"/>
</dbReference>
<dbReference type="Pfam" id="PF15508">
    <property type="entry name" value="NAAA-beta"/>
    <property type="match status" value="1"/>
</dbReference>
<sequence length="140" mass="16404">MCFQINIDVVKVLSSRNDELPKRYRIDLNKPANQRWNQVLQDFSGSIPLVIQETKFVCIMKMCQLNDIYRRIVPSFLQRPLFWVGEKLMPYFDKDIAAEIQGIAEFTGLPLGEIVGVNILYDITDFDRWILKIDKLTSLY</sequence>
<proteinExistence type="predicted"/>
<evidence type="ECO:0000259" key="1">
    <source>
        <dbReference type="Pfam" id="PF15508"/>
    </source>
</evidence>
<reference evidence="2" key="1">
    <citation type="submission" date="2022-01" db="EMBL/GenBank/DDBJ databases">
        <title>Genome Sequence Resource for Two Populations of Ditylenchus destructor, the Migratory Endoparasitic Phytonematode.</title>
        <authorList>
            <person name="Zhang H."/>
            <person name="Lin R."/>
            <person name="Xie B."/>
        </authorList>
    </citation>
    <scope>NUCLEOTIDE SEQUENCE</scope>
    <source>
        <strain evidence="2">BazhouSP</strain>
    </source>
</reference>
<accession>A0AAD4NIF6</accession>
<evidence type="ECO:0000313" key="3">
    <source>
        <dbReference type="Proteomes" id="UP001201812"/>
    </source>
</evidence>
<dbReference type="InterPro" id="IPR029130">
    <property type="entry name" value="Acid_ceramidase_N"/>
</dbReference>
<dbReference type="PANTHER" id="PTHR28583">
    <property type="entry name" value="ACID AMIDASE"/>
    <property type="match status" value="1"/>
</dbReference>
<gene>
    <name evidence="2" type="ORF">DdX_01232</name>
</gene>
<protein>
    <submittedName>
        <fullName evidence="2">Beta subunit of n-acylethanolamine-hydrolyzing acid amidase domain-containing protein</fullName>
    </submittedName>
</protein>
<dbReference type="EMBL" id="JAKKPZ010000001">
    <property type="protein sequence ID" value="KAI1729017.1"/>
    <property type="molecule type" value="Genomic_DNA"/>
</dbReference>
<dbReference type="PANTHER" id="PTHR28583:SF4">
    <property type="entry name" value="N-ACYLETHANOLAMINE-HYDROLYZING ACID AMIDASE"/>
    <property type="match status" value="1"/>
</dbReference>
<name>A0AAD4NIF6_9BILA</name>
<feature type="domain" description="Acid ceramidase N-terminal" evidence="1">
    <location>
        <begin position="21"/>
        <end position="52"/>
    </location>
</feature>
<dbReference type="GO" id="GO:0016810">
    <property type="term" value="F:hydrolase activity, acting on carbon-nitrogen (but not peptide) bonds"/>
    <property type="evidence" value="ECO:0007669"/>
    <property type="project" value="TreeGrafter"/>
</dbReference>